<evidence type="ECO:0000256" key="3">
    <source>
        <dbReference type="ARBA" id="ARBA00022722"/>
    </source>
</evidence>
<dbReference type="Pfam" id="PF01693">
    <property type="entry name" value="Cauli_VI"/>
    <property type="match status" value="1"/>
</dbReference>
<evidence type="ECO:0000256" key="5">
    <source>
        <dbReference type="ARBA" id="ARBA00022759"/>
    </source>
</evidence>
<dbReference type="GO" id="GO:0003676">
    <property type="term" value="F:nucleic acid binding"/>
    <property type="evidence" value="ECO:0007669"/>
    <property type="project" value="UniProtKB-UniRule"/>
</dbReference>
<dbReference type="STRING" id="7244.A0A0Q9WB12"/>
<gene>
    <name evidence="11" type="primary">Dvir\GJ26494</name>
    <name evidence="11" type="ORF">Dvir_GJ26494</name>
</gene>
<keyword evidence="7 8" id="KW-0460">Magnesium</keyword>
<dbReference type="FunFam" id="3.30.420.10:FF:000097">
    <property type="entry name" value="Ribonuclease H1"/>
    <property type="match status" value="1"/>
</dbReference>
<keyword evidence="3 8" id="KW-0540">Nuclease</keyword>
<feature type="domain" description="RNase H type-1" evidence="10">
    <location>
        <begin position="183"/>
        <end position="331"/>
    </location>
</feature>
<dbReference type="OrthoDB" id="407198at2759"/>
<dbReference type="CDD" id="cd09280">
    <property type="entry name" value="RNase_HI_eukaryote_like"/>
    <property type="match status" value="1"/>
</dbReference>
<dbReference type="InterPro" id="IPR050092">
    <property type="entry name" value="RNase_H"/>
</dbReference>
<dbReference type="PIRSF" id="PIRSF036852">
    <property type="entry name" value="Ribonuclease_H1_euk"/>
    <property type="match status" value="1"/>
</dbReference>
<dbReference type="PANTHER" id="PTHR10642:SF31">
    <property type="entry name" value="RIBONUCLEASE H1"/>
    <property type="match status" value="1"/>
</dbReference>
<dbReference type="InterPro" id="IPR037056">
    <property type="entry name" value="RNase_H1_N_sf"/>
</dbReference>
<dbReference type="InterPro" id="IPR017067">
    <property type="entry name" value="RNase_H1_euk"/>
</dbReference>
<dbReference type="InterPro" id="IPR009027">
    <property type="entry name" value="Ribosomal_bL9/RNase_H1_N"/>
</dbReference>
<dbReference type="InParanoid" id="A0A0Q9WB12"/>
<dbReference type="InterPro" id="IPR036397">
    <property type="entry name" value="RNaseH_sf"/>
</dbReference>
<proteinExistence type="inferred from homology"/>
<dbReference type="FunFam" id="3.40.970.10:FF:000001">
    <property type="entry name" value="Ribonuclease H1"/>
    <property type="match status" value="1"/>
</dbReference>
<dbReference type="EC" id="3.1.26.4" evidence="8"/>
<protein>
    <recommendedName>
        <fullName evidence="8">Ribonuclease H1</fullName>
        <shortName evidence="8">RNase H1</shortName>
        <ecNumber evidence="8">3.1.26.4</ecNumber>
    </recommendedName>
</protein>
<dbReference type="SUPFAM" id="SSF55658">
    <property type="entry name" value="L9 N-domain-like"/>
    <property type="match status" value="1"/>
</dbReference>
<evidence type="ECO:0000256" key="9">
    <source>
        <dbReference type="SAM" id="MobiDB-lite"/>
    </source>
</evidence>
<evidence type="ECO:0000256" key="6">
    <source>
        <dbReference type="ARBA" id="ARBA00022801"/>
    </source>
</evidence>
<name>A0A0Q9WB12_DROVI</name>
<dbReference type="GO" id="GO:0000287">
    <property type="term" value="F:magnesium ion binding"/>
    <property type="evidence" value="ECO:0007669"/>
    <property type="project" value="UniProtKB-UniRule"/>
</dbReference>
<organism evidence="11 12">
    <name type="scientific">Drosophila virilis</name>
    <name type="common">Fruit fly</name>
    <dbReference type="NCBI Taxonomy" id="7244"/>
    <lineage>
        <taxon>Eukaryota</taxon>
        <taxon>Metazoa</taxon>
        <taxon>Ecdysozoa</taxon>
        <taxon>Arthropoda</taxon>
        <taxon>Hexapoda</taxon>
        <taxon>Insecta</taxon>
        <taxon>Pterygota</taxon>
        <taxon>Neoptera</taxon>
        <taxon>Endopterygota</taxon>
        <taxon>Diptera</taxon>
        <taxon>Brachycera</taxon>
        <taxon>Muscomorpha</taxon>
        <taxon>Ephydroidea</taxon>
        <taxon>Drosophilidae</taxon>
        <taxon>Drosophila</taxon>
    </lineage>
</organism>
<evidence type="ECO:0000313" key="11">
    <source>
        <dbReference type="EMBL" id="KRF78468.1"/>
    </source>
</evidence>
<feature type="region of interest" description="Disordered" evidence="9">
    <location>
        <begin position="137"/>
        <end position="160"/>
    </location>
</feature>
<evidence type="ECO:0000259" key="10">
    <source>
        <dbReference type="PROSITE" id="PS50879"/>
    </source>
</evidence>
<dbReference type="InterPro" id="IPR002156">
    <property type="entry name" value="RNaseH_domain"/>
</dbReference>
<comment type="similarity">
    <text evidence="2 8">Belongs to the RNase H family.</text>
</comment>
<dbReference type="SUPFAM" id="SSF53098">
    <property type="entry name" value="Ribonuclease H-like"/>
    <property type="match status" value="1"/>
</dbReference>
<keyword evidence="4 8" id="KW-0479">Metal-binding</keyword>
<dbReference type="Gene3D" id="3.40.970.10">
    <property type="entry name" value="Ribonuclease H1, N-terminal domain"/>
    <property type="match status" value="1"/>
</dbReference>
<dbReference type="InterPro" id="IPR012337">
    <property type="entry name" value="RNaseH-like_sf"/>
</dbReference>
<dbReference type="PANTHER" id="PTHR10642">
    <property type="entry name" value="RIBONUCLEASE H1"/>
    <property type="match status" value="1"/>
</dbReference>
<dbReference type="Pfam" id="PF00075">
    <property type="entry name" value="RNase_H"/>
    <property type="match status" value="1"/>
</dbReference>
<dbReference type="Gene3D" id="3.30.420.10">
    <property type="entry name" value="Ribonuclease H-like superfamily/Ribonuclease H"/>
    <property type="match status" value="1"/>
</dbReference>
<dbReference type="AlphaFoldDB" id="A0A0Q9WB12"/>
<evidence type="ECO:0000256" key="7">
    <source>
        <dbReference type="ARBA" id="ARBA00022842"/>
    </source>
</evidence>
<evidence type="ECO:0000256" key="8">
    <source>
        <dbReference type="PIRNR" id="PIRNR036852"/>
    </source>
</evidence>
<dbReference type="FunCoup" id="A0A0Q9WB12">
    <property type="interactions" value="1775"/>
</dbReference>
<sequence>MFGLLRSQLLYNVSILKRRMAYYAVAKGRQVGIYDNWAQCQQQVNGFKGAIYKKFNTRQEAEQFINPAGATANYAPDEVAVALGQRQPPPASWAPRQEYEQKRHEAKPKDFWPEDVVESQEVTDEDLEGVMHEVEGFPTQSSSRKRKVQSNNSGTYKIPRHMSNADEPVALKQIGAFEFTLNAEGYVIVYTDGSCLGNGRKDACAGFGVYFGDNHQLNAAKPVLGRVTNNVGEIQAAIYAIKTALDLGIKKLSINTDSQFLINSITKWVPGWKKRGWCLPNMEPVKNVVDFKELDELLQSKEIKVNWNYVEAHKGIKGNEMADKLARQGSQLYKELNCKN</sequence>
<dbReference type="KEGG" id="dvi:26531264"/>
<accession>A0A0Q9WB12</accession>
<dbReference type="PROSITE" id="PS50879">
    <property type="entry name" value="RNASE_H_1"/>
    <property type="match status" value="1"/>
</dbReference>
<evidence type="ECO:0000256" key="1">
    <source>
        <dbReference type="ARBA" id="ARBA00001946"/>
    </source>
</evidence>
<dbReference type="GO" id="GO:0043137">
    <property type="term" value="P:DNA replication, removal of RNA primer"/>
    <property type="evidence" value="ECO:0007669"/>
    <property type="project" value="TreeGrafter"/>
</dbReference>
<dbReference type="SMR" id="A0A0Q9WB12"/>
<keyword evidence="12" id="KW-1185">Reference proteome</keyword>
<comment type="function">
    <text evidence="8">Endonuclease that specifically degrades the RNA of RNA-DNA hybrids.</text>
</comment>
<evidence type="ECO:0000256" key="2">
    <source>
        <dbReference type="ARBA" id="ARBA00005300"/>
    </source>
</evidence>
<dbReference type="GO" id="GO:0004523">
    <property type="term" value="F:RNA-DNA hybrid ribonuclease activity"/>
    <property type="evidence" value="ECO:0007669"/>
    <property type="project" value="UniProtKB-UniRule"/>
</dbReference>
<keyword evidence="5 8" id="KW-0255">Endonuclease</keyword>
<evidence type="ECO:0000313" key="12">
    <source>
        <dbReference type="Proteomes" id="UP000008792"/>
    </source>
</evidence>
<reference evidence="11 12" key="1">
    <citation type="journal article" date="2007" name="Nature">
        <title>Evolution of genes and genomes on the Drosophila phylogeny.</title>
        <authorList>
            <consortium name="Drosophila 12 Genomes Consortium"/>
            <person name="Clark A.G."/>
            <person name="Eisen M.B."/>
            <person name="Smith D.R."/>
            <person name="Bergman C.M."/>
            <person name="Oliver B."/>
            <person name="Markow T.A."/>
            <person name="Kaufman T.C."/>
            <person name="Kellis M."/>
            <person name="Gelbart W."/>
            <person name="Iyer V.N."/>
            <person name="Pollard D.A."/>
            <person name="Sackton T.B."/>
            <person name="Larracuente A.M."/>
            <person name="Singh N.D."/>
            <person name="Abad J.P."/>
            <person name="Abt D.N."/>
            <person name="Adryan B."/>
            <person name="Aguade M."/>
            <person name="Akashi H."/>
            <person name="Anderson W.W."/>
            <person name="Aquadro C.F."/>
            <person name="Ardell D.H."/>
            <person name="Arguello R."/>
            <person name="Artieri C.G."/>
            <person name="Barbash D.A."/>
            <person name="Barker D."/>
            <person name="Barsanti P."/>
            <person name="Batterham P."/>
            <person name="Batzoglou S."/>
            <person name="Begun D."/>
            <person name="Bhutkar A."/>
            <person name="Blanco E."/>
            <person name="Bosak S.A."/>
            <person name="Bradley R.K."/>
            <person name="Brand A.D."/>
            <person name="Brent M.R."/>
            <person name="Brooks A.N."/>
            <person name="Brown R.H."/>
            <person name="Butlin R.K."/>
            <person name="Caggese C."/>
            <person name="Calvi B.R."/>
            <person name="Bernardo de Carvalho A."/>
            <person name="Caspi A."/>
            <person name="Castrezana S."/>
            <person name="Celniker S.E."/>
            <person name="Chang J.L."/>
            <person name="Chapple C."/>
            <person name="Chatterji S."/>
            <person name="Chinwalla A."/>
            <person name="Civetta A."/>
            <person name="Clifton S.W."/>
            <person name="Comeron J.M."/>
            <person name="Costello J.C."/>
            <person name="Coyne J.A."/>
            <person name="Daub J."/>
            <person name="David R.G."/>
            <person name="Delcher A.L."/>
            <person name="Delehaunty K."/>
            <person name="Do C.B."/>
            <person name="Ebling H."/>
            <person name="Edwards K."/>
            <person name="Eickbush T."/>
            <person name="Evans J.D."/>
            <person name="Filipski A."/>
            <person name="Findeiss S."/>
            <person name="Freyhult E."/>
            <person name="Fulton L."/>
            <person name="Fulton R."/>
            <person name="Garcia A.C."/>
            <person name="Gardiner A."/>
            <person name="Garfield D.A."/>
            <person name="Garvin B.E."/>
            <person name="Gibson G."/>
            <person name="Gilbert D."/>
            <person name="Gnerre S."/>
            <person name="Godfrey J."/>
            <person name="Good R."/>
            <person name="Gotea V."/>
            <person name="Gravely B."/>
            <person name="Greenberg A.J."/>
            <person name="Griffiths-Jones S."/>
            <person name="Gross S."/>
            <person name="Guigo R."/>
            <person name="Gustafson E.A."/>
            <person name="Haerty W."/>
            <person name="Hahn M.W."/>
            <person name="Halligan D.L."/>
            <person name="Halpern A.L."/>
            <person name="Halter G.M."/>
            <person name="Han M.V."/>
            <person name="Heger A."/>
            <person name="Hillier L."/>
            <person name="Hinrichs A.S."/>
            <person name="Holmes I."/>
            <person name="Hoskins R.A."/>
            <person name="Hubisz M.J."/>
            <person name="Hultmark D."/>
            <person name="Huntley M.A."/>
            <person name="Jaffe D.B."/>
            <person name="Jagadeeshan S."/>
            <person name="Jeck W.R."/>
            <person name="Johnson J."/>
            <person name="Jones C.D."/>
            <person name="Jordan W.C."/>
            <person name="Karpen G.H."/>
            <person name="Kataoka E."/>
            <person name="Keightley P.D."/>
            <person name="Kheradpour P."/>
            <person name="Kirkness E.F."/>
            <person name="Koerich L.B."/>
            <person name="Kristiansen K."/>
            <person name="Kudrna D."/>
            <person name="Kulathinal R.J."/>
            <person name="Kumar S."/>
            <person name="Kwok R."/>
            <person name="Lander E."/>
            <person name="Langley C.H."/>
            <person name="Lapoint R."/>
            <person name="Lazzaro B.P."/>
            <person name="Lee S.J."/>
            <person name="Levesque L."/>
            <person name="Li R."/>
            <person name="Lin C.F."/>
            <person name="Lin M.F."/>
            <person name="Lindblad-Toh K."/>
            <person name="Llopart A."/>
            <person name="Long M."/>
            <person name="Low L."/>
            <person name="Lozovsky E."/>
            <person name="Lu J."/>
            <person name="Luo M."/>
            <person name="Machado C.A."/>
            <person name="Makalowski W."/>
            <person name="Marzo M."/>
            <person name="Matsuda M."/>
            <person name="Matzkin L."/>
            <person name="McAllister B."/>
            <person name="McBride C.S."/>
            <person name="McKernan B."/>
            <person name="McKernan K."/>
            <person name="Mendez-Lago M."/>
            <person name="Minx P."/>
            <person name="Mollenhauer M.U."/>
            <person name="Montooth K."/>
            <person name="Mount S.M."/>
            <person name="Mu X."/>
            <person name="Myers E."/>
            <person name="Negre B."/>
            <person name="Newfeld S."/>
            <person name="Nielsen R."/>
            <person name="Noor M.A."/>
            <person name="O'Grady P."/>
            <person name="Pachter L."/>
            <person name="Papaceit M."/>
            <person name="Parisi M.J."/>
            <person name="Parisi M."/>
            <person name="Parts L."/>
            <person name="Pedersen J.S."/>
            <person name="Pesole G."/>
            <person name="Phillippy A.M."/>
            <person name="Ponting C.P."/>
            <person name="Pop M."/>
            <person name="Porcelli D."/>
            <person name="Powell J.R."/>
            <person name="Prohaska S."/>
            <person name="Pruitt K."/>
            <person name="Puig M."/>
            <person name="Quesneville H."/>
            <person name="Ram K.R."/>
            <person name="Rand D."/>
            <person name="Rasmussen M.D."/>
            <person name="Reed L.K."/>
            <person name="Reenan R."/>
            <person name="Reily A."/>
            <person name="Remington K.A."/>
            <person name="Rieger T.T."/>
            <person name="Ritchie M.G."/>
            <person name="Robin C."/>
            <person name="Rogers Y.H."/>
            <person name="Rohde C."/>
            <person name="Rozas J."/>
            <person name="Rubenfield M.J."/>
            <person name="Ruiz A."/>
            <person name="Russo S."/>
            <person name="Salzberg S.L."/>
            <person name="Sanchez-Gracia A."/>
            <person name="Saranga D.J."/>
            <person name="Sato H."/>
            <person name="Schaeffer S.W."/>
            <person name="Schatz M.C."/>
            <person name="Schlenke T."/>
            <person name="Schwartz R."/>
            <person name="Segarra C."/>
            <person name="Singh R.S."/>
            <person name="Sirot L."/>
            <person name="Sirota M."/>
            <person name="Sisneros N.B."/>
            <person name="Smith C.D."/>
            <person name="Smith T.F."/>
            <person name="Spieth J."/>
            <person name="Stage D.E."/>
            <person name="Stark A."/>
            <person name="Stephan W."/>
            <person name="Strausberg R.L."/>
            <person name="Strempel S."/>
            <person name="Sturgill D."/>
            <person name="Sutton G."/>
            <person name="Sutton G.G."/>
            <person name="Tao W."/>
            <person name="Teichmann S."/>
            <person name="Tobari Y.N."/>
            <person name="Tomimura Y."/>
            <person name="Tsolas J.M."/>
            <person name="Valente V.L."/>
            <person name="Venter E."/>
            <person name="Venter J.C."/>
            <person name="Vicario S."/>
            <person name="Vieira F.G."/>
            <person name="Vilella A.J."/>
            <person name="Villasante A."/>
            <person name="Walenz B."/>
            <person name="Wang J."/>
            <person name="Wasserman M."/>
            <person name="Watts T."/>
            <person name="Wilson D."/>
            <person name="Wilson R.K."/>
            <person name="Wing R.A."/>
            <person name="Wolfner M.F."/>
            <person name="Wong A."/>
            <person name="Wong G.K."/>
            <person name="Wu C.I."/>
            <person name="Wu G."/>
            <person name="Yamamoto D."/>
            <person name="Yang H.P."/>
            <person name="Yang S.P."/>
            <person name="Yorke J.A."/>
            <person name="Yoshida K."/>
            <person name="Zdobnov E."/>
            <person name="Zhang P."/>
            <person name="Zhang Y."/>
            <person name="Zimin A.V."/>
            <person name="Baldwin J."/>
            <person name="Abdouelleil A."/>
            <person name="Abdulkadir J."/>
            <person name="Abebe A."/>
            <person name="Abera B."/>
            <person name="Abreu J."/>
            <person name="Acer S.C."/>
            <person name="Aftuck L."/>
            <person name="Alexander A."/>
            <person name="An P."/>
            <person name="Anderson E."/>
            <person name="Anderson S."/>
            <person name="Arachi H."/>
            <person name="Azer M."/>
            <person name="Bachantsang P."/>
            <person name="Barry A."/>
            <person name="Bayul T."/>
            <person name="Berlin A."/>
            <person name="Bessette D."/>
            <person name="Bloom T."/>
            <person name="Blye J."/>
            <person name="Boguslavskiy L."/>
            <person name="Bonnet C."/>
            <person name="Boukhgalter B."/>
            <person name="Bourzgui I."/>
            <person name="Brown A."/>
            <person name="Cahill P."/>
            <person name="Channer S."/>
            <person name="Cheshatsang Y."/>
            <person name="Chuda L."/>
            <person name="Citroen M."/>
            <person name="Collymore A."/>
            <person name="Cooke P."/>
            <person name="Costello M."/>
            <person name="D'Aco K."/>
            <person name="Daza R."/>
            <person name="De Haan G."/>
            <person name="DeGray S."/>
            <person name="DeMaso C."/>
            <person name="Dhargay N."/>
            <person name="Dooley K."/>
            <person name="Dooley E."/>
            <person name="Doricent M."/>
            <person name="Dorje P."/>
            <person name="Dorjee K."/>
            <person name="Dupes A."/>
            <person name="Elong R."/>
            <person name="Falk J."/>
            <person name="Farina A."/>
            <person name="Faro S."/>
            <person name="Ferguson D."/>
            <person name="Fisher S."/>
            <person name="Foley C.D."/>
            <person name="Franke A."/>
            <person name="Friedrich D."/>
            <person name="Gadbois L."/>
            <person name="Gearin G."/>
            <person name="Gearin C.R."/>
            <person name="Giannoukos G."/>
            <person name="Goode T."/>
            <person name="Graham J."/>
            <person name="Grandbois E."/>
            <person name="Grewal S."/>
            <person name="Gyaltsen K."/>
            <person name="Hafez N."/>
            <person name="Hagos B."/>
            <person name="Hall J."/>
            <person name="Henson C."/>
            <person name="Hollinger A."/>
            <person name="Honan T."/>
            <person name="Huard M.D."/>
            <person name="Hughes L."/>
            <person name="Hurhula B."/>
            <person name="Husby M.E."/>
            <person name="Kamat A."/>
            <person name="Kanga B."/>
            <person name="Kashin S."/>
            <person name="Khazanovich D."/>
            <person name="Kisner P."/>
            <person name="Lance K."/>
            <person name="Lara M."/>
            <person name="Lee W."/>
            <person name="Lennon N."/>
            <person name="Letendre F."/>
            <person name="LeVine R."/>
            <person name="Lipovsky A."/>
            <person name="Liu X."/>
            <person name="Liu J."/>
            <person name="Liu S."/>
            <person name="Lokyitsang T."/>
            <person name="Lokyitsang Y."/>
            <person name="Lubonja R."/>
            <person name="Lui A."/>
            <person name="MacDonald P."/>
            <person name="Magnisalis V."/>
            <person name="Maru K."/>
            <person name="Matthews C."/>
            <person name="McCusker W."/>
            <person name="McDonough S."/>
            <person name="Mehta T."/>
            <person name="Meldrim J."/>
            <person name="Meneus L."/>
            <person name="Mihai O."/>
            <person name="Mihalev A."/>
            <person name="Mihova T."/>
            <person name="Mittelman R."/>
            <person name="Mlenga V."/>
            <person name="Montmayeur A."/>
            <person name="Mulrain L."/>
            <person name="Navidi A."/>
            <person name="Naylor J."/>
            <person name="Negash T."/>
            <person name="Nguyen T."/>
            <person name="Nguyen N."/>
            <person name="Nicol R."/>
            <person name="Norbu C."/>
            <person name="Norbu N."/>
            <person name="Novod N."/>
            <person name="O'Neill B."/>
            <person name="Osman S."/>
            <person name="Markiewicz E."/>
            <person name="Oyono O.L."/>
            <person name="Patti C."/>
            <person name="Phunkhang P."/>
            <person name="Pierre F."/>
            <person name="Priest M."/>
            <person name="Raghuraman S."/>
            <person name="Rege F."/>
            <person name="Reyes R."/>
            <person name="Rise C."/>
            <person name="Rogov P."/>
            <person name="Ross K."/>
            <person name="Ryan E."/>
            <person name="Settipalli S."/>
            <person name="Shea T."/>
            <person name="Sherpa N."/>
            <person name="Shi L."/>
            <person name="Shih D."/>
            <person name="Sparrow T."/>
            <person name="Spaulding J."/>
            <person name="Stalker J."/>
            <person name="Stange-Thomann N."/>
            <person name="Stavropoulos S."/>
            <person name="Stone C."/>
            <person name="Strader C."/>
            <person name="Tesfaye S."/>
            <person name="Thomson T."/>
            <person name="Thoulutsang Y."/>
            <person name="Thoulutsang D."/>
            <person name="Topham K."/>
            <person name="Topping I."/>
            <person name="Tsamla T."/>
            <person name="Vassiliev H."/>
            <person name="Vo A."/>
            <person name="Wangchuk T."/>
            <person name="Wangdi T."/>
            <person name="Weiand M."/>
            <person name="Wilkinson J."/>
            <person name="Wilson A."/>
            <person name="Yadav S."/>
            <person name="Young G."/>
            <person name="Yu Q."/>
            <person name="Zembek L."/>
            <person name="Zhong D."/>
            <person name="Zimmer A."/>
            <person name="Zwirko Z."/>
            <person name="Jaffe D.B."/>
            <person name="Alvarez P."/>
            <person name="Brockman W."/>
            <person name="Butler J."/>
            <person name="Chin C."/>
            <person name="Gnerre S."/>
            <person name="Grabherr M."/>
            <person name="Kleber M."/>
            <person name="Mauceli E."/>
            <person name="MacCallum I."/>
        </authorList>
    </citation>
    <scope>NUCLEOTIDE SEQUENCE [LARGE SCALE GENOMIC DNA]</scope>
    <source>
        <strain evidence="12">Tucson 15010-1051.87</strain>
    </source>
</reference>
<dbReference type="InterPro" id="IPR011320">
    <property type="entry name" value="RNase_H1_N"/>
</dbReference>
<evidence type="ECO:0000256" key="4">
    <source>
        <dbReference type="ARBA" id="ARBA00022723"/>
    </source>
</evidence>
<comment type="cofactor">
    <cofactor evidence="1 8">
        <name>Mg(2+)</name>
        <dbReference type="ChEBI" id="CHEBI:18420"/>
    </cofactor>
</comment>
<dbReference type="EMBL" id="CH940662">
    <property type="protein sequence ID" value="KRF78468.1"/>
    <property type="molecule type" value="Genomic_DNA"/>
</dbReference>
<comment type="catalytic activity">
    <reaction evidence="8">
        <text>Endonucleolytic cleavage to 5'-phosphomonoester.</text>
        <dbReference type="EC" id="3.1.26.4"/>
    </reaction>
</comment>
<keyword evidence="6 8" id="KW-0378">Hydrolase</keyword>
<dbReference type="Proteomes" id="UP000008792">
    <property type="component" value="Unassembled WGS sequence"/>
</dbReference>